<dbReference type="GO" id="GO:0016491">
    <property type="term" value="F:oxidoreductase activity"/>
    <property type="evidence" value="ECO:0007669"/>
    <property type="project" value="InterPro"/>
</dbReference>
<dbReference type="PANTHER" id="PTHR37539:SF1">
    <property type="entry name" value="ER-BOUND OXYGENASE MPAB_MPAB'_RUBBER OXYGENASE CATALYTIC DOMAIN-CONTAINING PROTEIN"/>
    <property type="match status" value="1"/>
</dbReference>
<feature type="domain" description="ER-bound oxygenase mpaB/mpaB'/Rubber oxygenase catalytic" evidence="1">
    <location>
        <begin position="160"/>
        <end position="318"/>
    </location>
</feature>
<protein>
    <submittedName>
        <fullName evidence="2">DUF2236 domain-containing protein</fullName>
    </submittedName>
</protein>
<proteinExistence type="predicted"/>
<reference evidence="2" key="1">
    <citation type="submission" date="2020-07" db="EMBL/GenBank/DDBJ databases">
        <authorList>
            <person name="Pettersson B.M.F."/>
            <person name="Behra P.R.K."/>
            <person name="Ramesh M."/>
            <person name="Das S."/>
            <person name="Dasgupta S."/>
            <person name="Kirsebom L.A."/>
        </authorList>
    </citation>
    <scope>NUCLEOTIDE SEQUENCE</scope>
    <source>
        <strain evidence="2">DSM 44615</strain>
    </source>
</reference>
<dbReference type="AlphaFoldDB" id="A0A9X3BXH6"/>
<sequence length="409" mass="45685">MLAHDVSAAHPRRFMEAPRRNRRLGRPLRILTKTVRPDQELIDRIGQRLMHRDEVGAELVAATHITDAGNPDRVTMGQFRQALDRGVHTVADCPRPLRDFFATVERVPAWVDFDLVNEGAAAYRRLGTNAADVMLQLSLIGGYRFGGPTDLLVETGGLTGRKTVRRLAETQKWAVAVSQPDAMRRSGEGFKLTVHVRAMHALVNHQFETNGRWDVAHWGLPINQTDQAATLGLFNGALLLGVRLLGVRVSGAESRAIMHLWKYVGWLLGVDEDWLCDNEAAQHRLNYHMLITQSGVSEAGPPLANAIVDAQRLLHYPNLAGLRGAYHRARLLSMLSYFLRSEGMGDLELPRALPWAVAPVIAKNVVRYQLLSRTRAGRDHLERWGVRSSERLLARYFGEQQHGVGELAA</sequence>
<dbReference type="InterPro" id="IPR037473">
    <property type="entry name" value="Lcp-like"/>
</dbReference>
<evidence type="ECO:0000313" key="3">
    <source>
        <dbReference type="Proteomes" id="UP001140293"/>
    </source>
</evidence>
<organism evidence="2 3">
    <name type="scientific">[Mycobacterium] manitobense</name>
    <dbReference type="NCBI Taxonomy" id="190147"/>
    <lineage>
        <taxon>Bacteria</taxon>
        <taxon>Bacillati</taxon>
        <taxon>Actinomycetota</taxon>
        <taxon>Actinomycetes</taxon>
        <taxon>Mycobacteriales</taxon>
        <taxon>Mycobacteriaceae</taxon>
        <taxon>Mycolicibacterium</taxon>
    </lineage>
</organism>
<dbReference type="RefSeq" id="WP_264014807.1">
    <property type="nucleotide sequence ID" value="NZ_JACKSJ010000190.1"/>
</dbReference>
<reference evidence="2" key="2">
    <citation type="journal article" date="2022" name="BMC Genomics">
        <title>Comparative genome analysis of mycobacteria focusing on tRNA and non-coding RNA.</title>
        <authorList>
            <person name="Behra P.R.K."/>
            <person name="Pettersson B.M.F."/>
            <person name="Ramesh M."/>
            <person name="Das S."/>
            <person name="Dasgupta S."/>
            <person name="Kirsebom L.A."/>
        </authorList>
    </citation>
    <scope>NUCLEOTIDE SEQUENCE</scope>
    <source>
        <strain evidence="2">DSM 44615</strain>
    </source>
</reference>
<keyword evidence="3" id="KW-1185">Reference proteome</keyword>
<evidence type="ECO:0000313" key="2">
    <source>
        <dbReference type="EMBL" id="MCV7172636.1"/>
    </source>
</evidence>
<dbReference type="Proteomes" id="UP001140293">
    <property type="component" value="Unassembled WGS sequence"/>
</dbReference>
<dbReference type="EMBL" id="JACKSJ010000190">
    <property type="protein sequence ID" value="MCV7172636.1"/>
    <property type="molecule type" value="Genomic_DNA"/>
</dbReference>
<dbReference type="PANTHER" id="PTHR37539">
    <property type="entry name" value="SECRETED PROTEIN-RELATED"/>
    <property type="match status" value="1"/>
</dbReference>
<dbReference type="InterPro" id="IPR018713">
    <property type="entry name" value="MPAB/Lcp_cat_dom"/>
</dbReference>
<gene>
    <name evidence="2" type="ORF">H7I41_22200</name>
</gene>
<evidence type="ECO:0000259" key="1">
    <source>
        <dbReference type="Pfam" id="PF09995"/>
    </source>
</evidence>
<name>A0A9X3BXH6_9MYCO</name>
<dbReference type="Pfam" id="PF09995">
    <property type="entry name" value="MPAB_Lcp_cat"/>
    <property type="match status" value="1"/>
</dbReference>
<comment type="caution">
    <text evidence="2">The sequence shown here is derived from an EMBL/GenBank/DDBJ whole genome shotgun (WGS) entry which is preliminary data.</text>
</comment>
<accession>A0A9X3BXH6</accession>